<dbReference type="AlphaFoldDB" id="A0A0V0YJV3"/>
<dbReference type="GO" id="GO:0045505">
    <property type="term" value="F:dynein intermediate chain binding"/>
    <property type="evidence" value="ECO:0007669"/>
    <property type="project" value="TreeGrafter"/>
</dbReference>
<proteinExistence type="inferred from homology"/>
<comment type="caution">
    <text evidence="2">The sequence shown here is derived from an EMBL/GenBank/DDBJ whole genome shotgun (WGS) entry which is preliminary data.</text>
</comment>
<accession>A0A0V0YJV3</accession>
<reference evidence="2 3" key="1">
    <citation type="submission" date="2015-01" db="EMBL/GenBank/DDBJ databases">
        <title>Evolution of Trichinella species and genotypes.</title>
        <authorList>
            <person name="Korhonen P.K."/>
            <person name="Edoardo P."/>
            <person name="Giuseppe L.R."/>
            <person name="Gasser R.B."/>
        </authorList>
    </citation>
    <scope>NUCLEOTIDE SEQUENCE [LARGE SCALE GENOMIC DNA]</scope>
    <source>
        <strain evidence="2">ISS141</strain>
    </source>
</reference>
<dbReference type="PANTHER" id="PTHR11886">
    <property type="entry name" value="DYNEIN LIGHT CHAIN"/>
    <property type="match status" value="1"/>
</dbReference>
<evidence type="ECO:0000256" key="1">
    <source>
        <dbReference type="RuleBase" id="RU365010"/>
    </source>
</evidence>
<dbReference type="SMART" id="SM01375">
    <property type="entry name" value="Dynein_light"/>
    <property type="match status" value="1"/>
</dbReference>
<keyword evidence="1" id="KW-0206">Cytoskeleton</keyword>
<dbReference type="STRING" id="6337.A0A0V0YJV3"/>
<keyword evidence="1" id="KW-0243">Dynein</keyword>
<evidence type="ECO:0000313" key="2">
    <source>
        <dbReference type="EMBL" id="KRY00365.1"/>
    </source>
</evidence>
<dbReference type="InterPro" id="IPR001372">
    <property type="entry name" value="Dynein_light_chain_typ-1/2"/>
</dbReference>
<keyword evidence="1" id="KW-0493">Microtubule</keyword>
<dbReference type="GO" id="GO:0005868">
    <property type="term" value="C:cytoplasmic dynein complex"/>
    <property type="evidence" value="ECO:0007669"/>
    <property type="project" value="TreeGrafter"/>
</dbReference>
<keyword evidence="1" id="KW-0963">Cytoplasm</keyword>
<sequence>MASNEENSFMNWSVTDVTPEMQQSAMQLARQALKDSTDFNEVAQIIKRDFGKKWGSDWQCFVTDQFDWLPSSWKSEKRAFIFFGIKDIRVFLFRE</sequence>
<dbReference type="EMBL" id="JYDU01000009">
    <property type="protein sequence ID" value="KRY00365.1"/>
    <property type="molecule type" value="Genomic_DNA"/>
</dbReference>
<keyword evidence="1" id="KW-0505">Motor protein</keyword>
<dbReference type="PANTHER" id="PTHR11886:SF112">
    <property type="entry name" value="DYNEIN LIGHT CHAIN"/>
    <property type="match status" value="1"/>
</dbReference>
<organism evidence="2 3">
    <name type="scientific">Trichinella pseudospiralis</name>
    <name type="common">Parasitic roundworm</name>
    <dbReference type="NCBI Taxonomy" id="6337"/>
    <lineage>
        <taxon>Eukaryota</taxon>
        <taxon>Metazoa</taxon>
        <taxon>Ecdysozoa</taxon>
        <taxon>Nematoda</taxon>
        <taxon>Enoplea</taxon>
        <taxon>Dorylaimia</taxon>
        <taxon>Trichinellida</taxon>
        <taxon>Trichinellidae</taxon>
        <taxon>Trichinella</taxon>
    </lineage>
</organism>
<dbReference type="InterPro" id="IPR037177">
    <property type="entry name" value="DLC_sf"/>
</dbReference>
<dbReference type="Proteomes" id="UP000054815">
    <property type="component" value="Unassembled WGS sequence"/>
</dbReference>
<evidence type="ECO:0000313" key="3">
    <source>
        <dbReference type="Proteomes" id="UP000054815"/>
    </source>
</evidence>
<dbReference type="Pfam" id="PF01221">
    <property type="entry name" value="Dynein_light"/>
    <property type="match status" value="1"/>
</dbReference>
<comment type="similarity">
    <text evidence="1">Belongs to the dynein light chain family.</text>
</comment>
<dbReference type="GO" id="GO:0007017">
    <property type="term" value="P:microtubule-based process"/>
    <property type="evidence" value="ECO:0007669"/>
    <property type="project" value="InterPro"/>
</dbReference>
<gene>
    <name evidence="2" type="primary">ctp</name>
    <name evidence="2" type="ORF">T4E_9909</name>
</gene>
<dbReference type="GO" id="GO:0005874">
    <property type="term" value="C:microtubule"/>
    <property type="evidence" value="ECO:0007669"/>
    <property type="project" value="UniProtKB-KW"/>
</dbReference>
<dbReference type="Gene3D" id="3.30.740.10">
    <property type="entry name" value="Protein Inhibitor Of Neuronal Nitric Oxide Synthase"/>
    <property type="match status" value="1"/>
</dbReference>
<dbReference type="SUPFAM" id="SSF54648">
    <property type="entry name" value="DLC"/>
    <property type="match status" value="1"/>
</dbReference>
<name>A0A0V0YJV3_TRIPS</name>
<protein>
    <recommendedName>
        <fullName evidence="1">Dynein light chain</fullName>
    </recommendedName>
</protein>
<comment type="subcellular location">
    <subcellularLocation>
        <location evidence="1">Cytoplasm</location>
        <location evidence="1">Cytoskeleton</location>
    </subcellularLocation>
</comment>